<proteinExistence type="predicted"/>
<dbReference type="InterPro" id="IPR004155">
    <property type="entry name" value="PBS_lyase_HEAT"/>
</dbReference>
<dbReference type="InterPro" id="IPR016024">
    <property type="entry name" value="ARM-type_fold"/>
</dbReference>
<sequence length="398" mass="41551">MADTTRDDGGAAADEPCEFGLARRALRSAPVEILVDAFERGFGRRSRLAGAAGERLVRAHEARAADAAVRALVPPRESSWAVQAARLLAVLGDERAAPLLAAWLDETSGSPGWNAEVIRALGAFRTPEAEAALVRAAGMWSAQAAATSHYMPHAGEALARSLAHVGTPAAVDALLRLTAAMRKPWDETTLHMVARVVDSRFVPFLVEMPAGPHRAAALAGLERVATERAIPALKAILRSGGDRPACYAAGRALVVAGRSDGASVLRYYWPSGTDNVESRRAAAWGLGRLPADWVTLGTLIELLRDDDPGVRARAANSLGRVRADELPPGHSKRLHDAAAAIAAALVADPCHRVRANAATALGGLPADAATARALVAAADTDPVACVREAAAAARRRSG</sequence>
<evidence type="ECO:0000313" key="2">
    <source>
        <dbReference type="Proteomes" id="UP001551482"/>
    </source>
</evidence>
<dbReference type="SUPFAM" id="SSF48371">
    <property type="entry name" value="ARM repeat"/>
    <property type="match status" value="1"/>
</dbReference>
<dbReference type="Pfam" id="PF13646">
    <property type="entry name" value="HEAT_2"/>
    <property type="match status" value="1"/>
</dbReference>
<gene>
    <name evidence="1" type="ORF">AB0C36_05515</name>
</gene>
<reference evidence="1 2" key="1">
    <citation type="submission" date="2024-06" db="EMBL/GenBank/DDBJ databases">
        <title>The Natural Products Discovery Center: Release of the First 8490 Sequenced Strains for Exploring Actinobacteria Biosynthetic Diversity.</title>
        <authorList>
            <person name="Kalkreuter E."/>
            <person name="Kautsar S.A."/>
            <person name="Yang D."/>
            <person name="Bader C.D."/>
            <person name="Teijaro C.N."/>
            <person name="Fluegel L."/>
            <person name="Davis C.M."/>
            <person name="Simpson J.R."/>
            <person name="Lauterbach L."/>
            <person name="Steele A.D."/>
            <person name="Gui C."/>
            <person name="Meng S."/>
            <person name="Li G."/>
            <person name="Viehrig K."/>
            <person name="Ye F."/>
            <person name="Su P."/>
            <person name="Kiefer A.F."/>
            <person name="Nichols A."/>
            <person name="Cepeda A.J."/>
            <person name="Yan W."/>
            <person name="Fan B."/>
            <person name="Jiang Y."/>
            <person name="Adhikari A."/>
            <person name="Zheng C.-J."/>
            <person name="Schuster L."/>
            <person name="Cowan T.M."/>
            <person name="Smanski M.J."/>
            <person name="Chevrette M.G."/>
            <person name="De Carvalho L.P.S."/>
            <person name="Shen B."/>
        </authorList>
    </citation>
    <scope>NUCLEOTIDE SEQUENCE [LARGE SCALE GENOMIC DNA]</scope>
    <source>
        <strain evidence="1 2">NPDC048946</strain>
    </source>
</reference>
<protein>
    <submittedName>
        <fullName evidence="1">HEAT repeat domain-containing protein</fullName>
    </submittedName>
</protein>
<keyword evidence="2" id="KW-1185">Reference proteome</keyword>
<dbReference type="EMBL" id="JBEZFP010000009">
    <property type="protein sequence ID" value="MEU8132947.1"/>
    <property type="molecule type" value="Genomic_DNA"/>
</dbReference>
<dbReference type="InterPro" id="IPR011989">
    <property type="entry name" value="ARM-like"/>
</dbReference>
<dbReference type="SMART" id="SM00567">
    <property type="entry name" value="EZ_HEAT"/>
    <property type="match status" value="5"/>
</dbReference>
<accession>A0ABV3DB15</accession>
<dbReference type="Proteomes" id="UP001551482">
    <property type="component" value="Unassembled WGS sequence"/>
</dbReference>
<dbReference type="Gene3D" id="1.25.10.10">
    <property type="entry name" value="Leucine-rich Repeat Variant"/>
    <property type="match status" value="2"/>
</dbReference>
<evidence type="ECO:0000313" key="1">
    <source>
        <dbReference type="EMBL" id="MEU8132947.1"/>
    </source>
</evidence>
<comment type="caution">
    <text evidence="1">The sequence shown here is derived from an EMBL/GenBank/DDBJ whole genome shotgun (WGS) entry which is preliminary data.</text>
</comment>
<dbReference type="RefSeq" id="WP_358349627.1">
    <property type="nucleotide sequence ID" value="NZ_JBEZFP010000009.1"/>
</dbReference>
<name>A0ABV3DB15_9ACTN</name>
<organism evidence="1 2">
    <name type="scientific">Streptodolium elevatio</name>
    <dbReference type="NCBI Taxonomy" id="3157996"/>
    <lineage>
        <taxon>Bacteria</taxon>
        <taxon>Bacillati</taxon>
        <taxon>Actinomycetota</taxon>
        <taxon>Actinomycetes</taxon>
        <taxon>Kitasatosporales</taxon>
        <taxon>Streptomycetaceae</taxon>
        <taxon>Streptodolium</taxon>
    </lineage>
</organism>